<dbReference type="UniPathway" id="UPA00074">
    <property type="reaction ID" value="UER00133"/>
</dbReference>
<evidence type="ECO:0000256" key="3">
    <source>
        <dbReference type="ARBA" id="ARBA00007667"/>
    </source>
</evidence>
<dbReference type="InterPro" id="IPR036914">
    <property type="entry name" value="MGS-like_dom_sf"/>
</dbReference>
<evidence type="ECO:0000256" key="8">
    <source>
        <dbReference type="ARBA" id="ARBA00050488"/>
    </source>
</evidence>
<keyword evidence="5 10" id="KW-0658">Purine biosynthesis</keyword>
<evidence type="ECO:0000256" key="6">
    <source>
        <dbReference type="ARBA" id="ARBA00022801"/>
    </source>
</evidence>
<dbReference type="GO" id="GO:0004643">
    <property type="term" value="F:phosphoribosylaminoimidazolecarboxamide formyltransferase activity"/>
    <property type="evidence" value="ECO:0007669"/>
    <property type="project" value="UniProtKB-UniRule"/>
</dbReference>
<comment type="similarity">
    <text evidence="3 10">Belongs to the PurH family.</text>
</comment>
<dbReference type="InterPro" id="IPR016193">
    <property type="entry name" value="Cytidine_deaminase-like"/>
</dbReference>
<dbReference type="EMBL" id="BMHA01000002">
    <property type="protein sequence ID" value="GGI03809.1"/>
    <property type="molecule type" value="Genomic_DNA"/>
</dbReference>
<evidence type="ECO:0000256" key="4">
    <source>
        <dbReference type="ARBA" id="ARBA00022679"/>
    </source>
</evidence>
<dbReference type="EC" id="3.5.4.10" evidence="10"/>
<dbReference type="PIRSF" id="PIRSF000414">
    <property type="entry name" value="AICARFT_IMPCHas"/>
    <property type="match status" value="1"/>
</dbReference>
<protein>
    <recommendedName>
        <fullName evidence="10">Bifunctional purine biosynthesis protein PurH</fullName>
    </recommendedName>
    <domain>
        <recommendedName>
            <fullName evidence="10">Phosphoribosylaminoimidazolecarboxamide formyltransferase</fullName>
            <ecNumber evidence="10">2.1.2.3</ecNumber>
        </recommendedName>
        <alternativeName>
            <fullName evidence="10">AICAR transformylase</fullName>
        </alternativeName>
    </domain>
    <domain>
        <recommendedName>
            <fullName evidence="10">IMP cyclohydrolase</fullName>
            <ecNumber evidence="10">3.5.4.10</ecNumber>
        </recommendedName>
        <alternativeName>
            <fullName evidence="10">ATIC</fullName>
        </alternativeName>
        <alternativeName>
            <fullName evidence="10">IMP synthase</fullName>
        </alternativeName>
        <alternativeName>
            <fullName evidence="10">Inosinicase</fullName>
        </alternativeName>
    </domain>
</protein>
<dbReference type="AlphaFoldDB" id="A0A8J3A7I2"/>
<dbReference type="Pfam" id="PF01808">
    <property type="entry name" value="AICARFT_IMPCHas"/>
    <property type="match status" value="1"/>
</dbReference>
<reference evidence="12" key="1">
    <citation type="journal article" date="2014" name="Int. J. Syst. Evol. Microbiol.">
        <title>Complete genome sequence of Corynebacterium casei LMG S-19264T (=DSM 44701T), isolated from a smear-ripened cheese.</title>
        <authorList>
            <consortium name="US DOE Joint Genome Institute (JGI-PGF)"/>
            <person name="Walter F."/>
            <person name="Albersmeier A."/>
            <person name="Kalinowski J."/>
            <person name="Ruckert C."/>
        </authorList>
    </citation>
    <scope>NUCLEOTIDE SEQUENCE</scope>
    <source>
        <strain evidence="12">CGMCC 1.14988</strain>
    </source>
</reference>
<reference evidence="12" key="2">
    <citation type="submission" date="2020-09" db="EMBL/GenBank/DDBJ databases">
        <authorList>
            <person name="Sun Q."/>
            <person name="Zhou Y."/>
        </authorList>
    </citation>
    <scope>NUCLEOTIDE SEQUENCE</scope>
    <source>
        <strain evidence="12">CGMCC 1.14988</strain>
    </source>
</reference>
<dbReference type="PANTHER" id="PTHR11692:SF0">
    <property type="entry name" value="BIFUNCTIONAL PURINE BIOSYNTHESIS PROTEIN ATIC"/>
    <property type="match status" value="1"/>
</dbReference>
<keyword evidence="13" id="KW-1185">Reference proteome</keyword>
<evidence type="ECO:0000256" key="10">
    <source>
        <dbReference type="HAMAP-Rule" id="MF_00139"/>
    </source>
</evidence>
<dbReference type="SMART" id="SM00798">
    <property type="entry name" value="AICARFT_IMPCHas"/>
    <property type="match status" value="1"/>
</dbReference>
<evidence type="ECO:0000256" key="1">
    <source>
        <dbReference type="ARBA" id="ARBA00004844"/>
    </source>
</evidence>
<comment type="catalytic activity">
    <reaction evidence="8 10">
        <text>(6R)-10-formyltetrahydrofolate + 5-amino-1-(5-phospho-beta-D-ribosyl)imidazole-4-carboxamide = 5-formamido-1-(5-phospho-D-ribosyl)imidazole-4-carboxamide + (6S)-5,6,7,8-tetrahydrofolate</text>
        <dbReference type="Rhea" id="RHEA:22192"/>
        <dbReference type="ChEBI" id="CHEBI:57453"/>
        <dbReference type="ChEBI" id="CHEBI:58467"/>
        <dbReference type="ChEBI" id="CHEBI:58475"/>
        <dbReference type="ChEBI" id="CHEBI:195366"/>
        <dbReference type="EC" id="2.1.2.3"/>
    </reaction>
</comment>
<comment type="caution">
    <text evidence="12">The sequence shown here is derived from an EMBL/GenBank/DDBJ whole genome shotgun (WGS) entry which is preliminary data.</text>
</comment>
<dbReference type="Pfam" id="PF02142">
    <property type="entry name" value="MGS"/>
    <property type="match status" value="1"/>
</dbReference>
<dbReference type="Gene3D" id="3.40.140.20">
    <property type="match status" value="2"/>
</dbReference>
<sequence length="517" mass="55025">MNTPMPTPAPTPVRRALVSCYDKTGVADLAGELRALGVTVVSTGSTAQTLRDAEVPVTGVAEVTGFPECLDGRVKTLHPRVHAGILADRTDPAHVAELDELDVDPIDLVVVNLYPFHETVASGASDPDVVEMIDIGGPTMVRAAAKNHGSVAVLVDPADYERVLVELREQGGLSFSLKRELAAKAFQHTAAYDAEIAAWFQRDEPFPTQLGLSLPRRATLRYGENPHQGAAFYTHPGEGGLGAAEQLHGKELSYNNLLDTDAAWGLAVDVDEPAVAIIKHTNPAGFAVADELPTAYARALEGDPVSAFGGIVAVNRPVDAETARRIVEVFTEVVVAPGYDDEALEVLRTKANLRILRMPSADRPRAGRDLRAVAGGLLVQDGDLGDEPFDEWSVVTEAQPDEATLADLRFAWIACKHTKSNAIVLAKDLQVVGVGAGQMSRVDSVRLAVERAGDRHTGSVLASDAFFPFRDGPDAAAAAGVRAIVQPGGSVRDAEVIAAADEHGIPMLFTGRRHFRH</sequence>
<dbReference type="GO" id="GO:0006189">
    <property type="term" value="P:'de novo' IMP biosynthetic process"/>
    <property type="evidence" value="ECO:0007669"/>
    <property type="project" value="UniProtKB-UniRule"/>
</dbReference>
<dbReference type="PANTHER" id="PTHR11692">
    <property type="entry name" value="BIFUNCTIONAL PURINE BIOSYNTHESIS PROTEIN PURH"/>
    <property type="match status" value="1"/>
</dbReference>
<dbReference type="PROSITE" id="PS51855">
    <property type="entry name" value="MGS"/>
    <property type="match status" value="1"/>
</dbReference>
<keyword evidence="6 10" id="KW-0378">Hydrolase</keyword>
<comment type="pathway">
    <text evidence="2 10">Purine metabolism; IMP biosynthesis via de novo pathway; 5-formamido-1-(5-phospho-D-ribosyl)imidazole-4-carboxamide from 5-amino-1-(5-phospho-D-ribosyl)imidazole-4-carboxamide (10-formyl THF route): step 1/1.</text>
</comment>
<evidence type="ECO:0000313" key="12">
    <source>
        <dbReference type="EMBL" id="GGI03809.1"/>
    </source>
</evidence>
<comment type="domain">
    <text evidence="10">The IMP cyclohydrolase activity resides in the N-terminal region.</text>
</comment>
<feature type="domain" description="MGS-like" evidence="11">
    <location>
        <begin position="3"/>
        <end position="155"/>
    </location>
</feature>
<dbReference type="SUPFAM" id="SSF52335">
    <property type="entry name" value="Methylglyoxal synthase-like"/>
    <property type="match status" value="1"/>
</dbReference>
<keyword evidence="4 10" id="KW-0808">Transferase</keyword>
<dbReference type="EC" id="2.1.2.3" evidence="10"/>
<evidence type="ECO:0000256" key="7">
    <source>
        <dbReference type="ARBA" id="ARBA00023268"/>
    </source>
</evidence>
<evidence type="ECO:0000259" key="11">
    <source>
        <dbReference type="PROSITE" id="PS51855"/>
    </source>
</evidence>
<dbReference type="InterPro" id="IPR002695">
    <property type="entry name" value="PurH-like"/>
</dbReference>
<dbReference type="HAMAP" id="MF_00139">
    <property type="entry name" value="PurH"/>
    <property type="match status" value="1"/>
</dbReference>
<comment type="pathway">
    <text evidence="1 10">Purine metabolism; IMP biosynthesis via de novo pathway; IMP from 5-formamido-1-(5-phospho-D-ribosyl)imidazole-4-carboxamide: step 1/1.</text>
</comment>
<dbReference type="CDD" id="cd01421">
    <property type="entry name" value="IMPCH"/>
    <property type="match status" value="1"/>
</dbReference>
<dbReference type="InterPro" id="IPR011607">
    <property type="entry name" value="MGS-like_dom"/>
</dbReference>
<gene>
    <name evidence="10 12" type="primary">purH</name>
    <name evidence="12" type="ORF">GCM10011354_05900</name>
</gene>
<evidence type="ECO:0000313" key="13">
    <source>
        <dbReference type="Proteomes" id="UP000650511"/>
    </source>
</evidence>
<dbReference type="NCBIfam" id="NF002049">
    <property type="entry name" value="PRK00881.1"/>
    <property type="match status" value="1"/>
</dbReference>
<dbReference type="FunFam" id="3.40.140.20:FF:000001">
    <property type="entry name" value="Bifunctional purine biosynthesis protein PurH"/>
    <property type="match status" value="1"/>
</dbReference>
<evidence type="ECO:0000256" key="2">
    <source>
        <dbReference type="ARBA" id="ARBA00004954"/>
    </source>
</evidence>
<dbReference type="Proteomes" id="UP000650511">
    <property type="component" value="Unassembled WGS sequence"/>
</dbReference>
<accession>A0A8J3A7I2</accession>
<evidence type="ECO:0000256" key="9">
    <source>
        <dbReference type="ARBA" id="ARBA00050687"/>
    </source>
</evidence>
<dbReference type="InterPro" id="IPR024051">
    <property type="entry name" value="AICAR_Tfase_dup_dom_sf"/>
</dbReference>
<dbReference type="SUPFAM" id="SSF53927">
    <property type="entry name" value="Cytidine deaminase-like"/>
    <property type="match status" value="1"/>
</dbReference>
<organism evidence="12 13">
    <name type="scientific">Egicoccus halophilus</name>
    <dbReference type="NCBI Taxonomy" id="1670830"/>
    <lineage>
        <taxon>Bacteria</taxon>
        <taxon>Bacillati</taxon>
        <taxon>Actinomycetota</taxon>
        <taxon>Nitriliruptoria</taxon>
        <taxon>Egicoccales</taxon>
        <taxon>Egicoccaceae</taxon>
        <taxon>Egicoccus</taxon>
    </lineage>
</organism>
<keyword evidence="7 10" id="KW-0511">Multifunctional enzyme</keyword>
<dbReference type="Gene3D" id="3.40.50.1380">
    <property type="entry name" value="Methylglyoxal synthase-like domain"/>
    <property type="match status" value="1"/>
</dbReference>
<dbReference type="GO" id="GO:0005829">
    <property type="term" value="C:cytosol"/>
    <property type="evidence" value="ECO:0007669"/>
    <property type="project" value="TreeGrafter"/>
</dbReference>
<dbReference type="FunFam" id="3.40.50.1380:FF:000001">
    <property type="entry name" value="Bifunctional purine biosynthesis protein PurH"/>
    <property type="match status" value="1"/>
</dbReference>
<dbReference type="SMART" id="SM00851">
    <property type="entry name" value="MGS"/>
    <property type="match status" value="1"/>
</dbReference>
<dbReference type="NCBIfam" id="TIGR00355">
    <property type="entry name" value="purH"/>
    <property type="match status" value="1"/>
</dbReference>
<proteinExistence type="inferred from homology"/>
<dbReference type="GO" id="GO:0003937">
    <property type="term" value="F:IMP cyclohydrolase activity"/>
    <property type="evidence" value="ECO:0007669"/>
    <property type="project" value="UniProtKB-UniRule"/>
</dbReference>
<comment type="catalytic activity">
    <reaction evidence="9 10">
        <text>IMP + H2O = 5-formamido-1-(5-phospho-D-ribosyl)imidazole-4-carboxamide</text>
        <dbReference type="Rhea" id="RHEA:18445"/>
        <dbReference type="ChEBI" id="CHEBI:15377"/>
        <dbReference type="ChEBI" id="CHEBI:58053"/>
        <dbReference type="ChEBI" id="CHEBI:58467"/>
        <dbReference type="EC" id="3.5.4.10"/>
    </reaction>
</comment>
<evidence type="ECO:0000256" key="5">
    <source>
        <dbReference type="ARBA" id="ARBA00022755"/>
    </source>
</evidence>
<name>A0A8J3A7I2_9ACTN</name>